<comment type="cofactor">
    <cofactor evidence="6">
        <name>Ca(2+)</name>
        <dbReference type="ChEBI" id="CHEBI:29108"/>
    </cofactor>
</comment>
<dbReference type="SUPFAM" id="SSF48225">
    <property type="entry name" value="Seven-hairpin glycosidases"/>
    <property type="match status" value="1"/>
</dbReference>
<comment type="similarity">
    <text evidence="2 7">Belongs to the glycosyl hydrolase 47 family.</text>
</comment>
<organism evidence="9 10">
    <name type="scientific">Catenaria anguillulae PL171</name>
    <dbReference type="NCBI Taxonomy" id="765915"/>
    <lineage>
        <taxon>Eukaryota</taxon>
        <taxon>Fungi</taxon>
        <taxon>Fungi incertae sedis</taxon>
        <taxon>Blastocladiomycota</taxon>
        <taxon>Blastocladiomycetes</taxon>
        <taxon>Blastocladiales</taxon>
        <taxon>Catenariaceae</taxon>
        <taxon>Catenaria</taxon>
    </lineage>
</organism>
<feature type="region of interest" description="Disordered" evidence="8">
    <location>
        <begin position="1"/>
        <end position="25"/>
    </location>
</feature>
<evidence type="ECO:0000256" key="5">
    <source>
        <dbReference type="PIRSR" id="PIRSR601382-1"/>
    </source>
</evidence>
<evidence type="ECO:0000256" key="3">
    <source>
        <dbReference type="ARBA" id="ARBA00022824"/>
    </source>
</evidence>
<keyword evidence="7 9" id="KW-0378">Hydrolase</keyword>
<accession>A0A1Y2I3N0</accession>
<dbReference type="STRING" id="765915.A0A1Y2I3N0"/>
<dbReference type="Gene3D" id="1.50.10.10">
    <property type="match status" value="1"/>
</dbReference>
<proteinExistence type="inferred from homology"/>
<evidence type="ECO:0000256" key="1">
    <source>
        <dbReference type="ARBA" id="ARBA00004240"/>
    </source>
</evidence>
<comment type="caution">
    <text evidence="9">The sequence shown here is derived from an EMBL/GenBank/DDBJ whole genome shotgun (WGS) entry which is preliminary data.</text>
</comment>
<dbReference type="AlphaFoldDB" id="A0A1Y2I3N0"/>
<keyword evidence="7" id="KW-0326">Glycosidase</keyword>
<comment type="subcellular location">
    <subcellularLocation>
        <location evidence="1">Endoplasmic reticulum</location>
    </subcellularLocation>
</comment>
<dbReference type="GO" id="GO:1904380">
    <property type="term" value="P:endoplasmic reticulum mannose trimming"/>
    <property type="evidence" value="ECO:0007669"/>
    <property type="project" value="InterPro"/>
</dbReference>
<keyword evidence="6" id="KW-0106">Calcium</keyword>
<dbReference type="PANTHER" id="PTHR45679:SF6">
    <property type="entry name" value="ER DEGRADATION-ENHANCING ALPHA-MANNOSIDASE-LIKE PROTEIN 2"/>
    <property type="match status" value="1"/>
</dbReference>
<keyword evidence="6" id="KW-0479">Metal-binding</keyword>
<protein>
    <recommendedName>
        <fullName evidence="7">alpha-1,2-Mannosidase</fullName>
        <ecNumber evidence="7">3.2.1.-</ecNumber>
    </recommendedName>
</protein>
<dbReference type="OrthoDB" id="8118055at2759"/>
<dbReference type="GO" id="GO:0004571">
    <property type="term" value="F:mannosyl-oligosaccharide 1,2-alpha-mannosidase activity"/>
    <property type="evidence" value="ECO:0007669"/>
    <property type="project" value="InterPro"/>
</dbReference>
<dbReference type="EMBL" id="MCFL01000001">
    <property type="protein sequence ID" value="ORZ41485.1"/>
    <property type="molecule type" value="Genomic_DNA"/>
</dbReference>
<evidence type="ECO:0000256" key="6">
    <source>
        <dbReference type="PIRSR" id="PIRSR601382-2"/>
    </source>
</evidence>
<dbReference type="GO" id="GO:0044322">
    <property type="term" value="C:endoplasmic reticulum quality control compartment"/>
    <property type="evidence" value="ECO:0007669"/>
    <property type="project" value="GOC"/>
</dbReference>
<dbReference type="PANTHER" id="PTHR45679">
    <property type="entry name" value="ER DEGRADATION-ENHANCING ALPHA-MANNOSIDASE-LIKE PROTEIN 2"/>
    <property type="match status" value="1"/>
</dbReference>
<feature type="compositionally biased region" description="Basic residues" evidence="8">
    <location>
        <begin position="1"/>
        <end position="13"/>
    </location>
</feature>
<evidence type="ECO:0000256" key="4">
    <source>
        <dbReference type="ARBA" id="ARBA00023180"/>
    </source>
</evidence>
<dbReference type="GO" id="GO:0005509">
    <property type="term" value="F:calcium ion binding"/>
    <property type="evidence" value="ECO:0007669"/>
    <property type="project" value="InterPro"/>
</dbReference>
<sequence length="686" mass="78145">MSKRFGPFRHRCGRGSPQPRRETQDGNSVTIWINGCWCPISHQVVGHLCLIEPPQALHFIHWLSPFLTDSLYLSPVPAMAPPKLDLLRVIAALASMLYVSSFAIEMFFTSEPSPPLPSPSAPAVPVLVEHNATPTGRAPLSHEIPLEPYSTARWDLHSHSSRRALDVSYFRTDGLNGALNMTAARQLVKDMFFHSWINYLNHGYPHDELKPLSCTGHRVHGDIFITLIDSADTLAVLGEWNEFARAIKLIEEIPDFHIDTNVSVFETNIRILGGLISTHVIAERFLKPDQYDGGLLNLAVDLGDRLMKAFTPSTGIPYGTVNLAYGVPPNETPVVCTACATSLSLEFGYLSQLTGDPKYYEATKRAAARVWKNRSSMDLMGSHIDSINEHWTSTESGIAGQIDSAYEYFLKTYLVFHDPFWYQLFIDSYTAVEKHAVRDGWHILTNMHYGGVWTATFSNLQAFWSGLQVLAGELAKATGMMERMSHLVHKTAFLPELWYIDSWTIPHNREWYQRPEMIESMVAVYQATKDPGMLEAGFEMARRIYDHTWTPCGYAAVRNVETLELMDRQESFFLSETLKYLYLLFDPANEFNKPEWVFTTEAHPLPVLPNMRSMTSRAPIVNPPVPGDDASAKHKWESREGRRTWKDEQCDVMEWRMTRDKYKFAPPDGRGSRWFKDWGWFEKKVV</sequence>
<dbReference type="EC" id="3.2.1.-" evidence="7"/>
<evidence type="ECO:0000313" key="9">
    <source>
        <dbReference type="EMBL" id="ORZ41485.1"/>
    </source>
</evidence>
<feature type="active site" evidence="5">
    <location>
        <position position="403"/>
    </location>
</feature>
<feature type="active site" evidence="5">
    <location>
        <position position="516"/>
    </location>
</feature>
<feature type="binding site" evidence="6">
    <location>
        <position position="600"/>
    </location>
    <ligand>
        <name>Ca(2+)</name>
        <dbReference type="ChEBI" id="CHEBI:29108"/>
    </ligand>
</feature>
<keyword evidence="3" id="KW-0256">Endoplasmic reticulum</keyword>
<dbReference type="Proteomes" id="UP000193411">
    <property type="component" value="Unassembled WGS sequence"/>
</dbReference>
<feature type="active site" description="Proton donor" evidence="5">
    <location>
        <position position="266"/>
    </location>
</feature>
<keyword evidence="4" id="KW-0325">Glycoprotein</keyword>
<dbReference type="InterPro" id="IPR001382">
    <property type="entry name" value="Glyco_hydro_47"/>
</dbReference>
<keyword evidence="10" id="KW-1185">Reference proteome</keyword>
<reference evidence="9 10" key="1">
    <citation type="submission" date="2016-07" db="EMBL/GenBank/DDBJ databases">
        <title>Pervasive Adenine N6-methylation of Active Genes in Fungi.</title>
        <authorList>
            <consortium name="DOE Joint Genome Institute"/>
            <person name="Mondo S.J."/>
            <person name="Dannebaum R.O."/>
            <person name="Kuo R.C."/>
            <person name="Labutti K."/>
            <person name="Haridas S."/>
            <person name="Kuo A."/>
            <person name="Salamov A."/>
            <person name="Ahrendt S.R."/>
            <person name="Lipzen A."/>
            <person name="Sullivan W."/>
            <person name="Andreopoulos W.B."/>
            <person name="Clum A."/>
            <person name="Lindquist E."/>
            <person name="Daum C."/>
            <person name="Ramamoorthy G.K."/>
            <person name="Gryganskyi A."/>
            <person name="Culley D."/>
            <person name="Magnuson J.K."/>
            <person name="James T.Y."/>
            <person name="O'Malley M.A."/>
            <person name="Stajich J.E."/>
            <person name="Spatafora J.W."/>
            <person name="Visel A."/>
            <person name="Grigoriev I.V."/>
        </authorList>
    </citation>
    <scope>NUCLEOTIDE SEQUENCE [LARGE SCALE GENOMIC DNA]</scope>
    <source>
        <strain evidence="9 10">PL171</strain>
    </source>
</reference>
<evidence type="ECO:0000256" key="8">
    <source>
        <dbReference type="SAM" id="MobiDB-lite"/>
    </source>
</evidence>
<dbReference type="InterPro" id="IPR012341">
    <property type="entry name" value="6hp_glycosidase-like_sf"/>
</dbReference>
<dbReference type="PRINTS" id="PR00747">
    <property type="entry name" value="GLYHDRLASE47"/>
</dbReference>
<dbReference type="Pfam" id="PF01532">
    <property type="entry name" value="Glyco_hydro_47"/>
    <property type="match status" value="1"/>
</dbReference>
<evidence type="ECO:0000313" key="10">
    <source>
        <dbReference type="Proteomes" id="UP000193411"/>
    </source>
</evidence>
<dbReference type="InterPro" id="IPR044674">
    <property type="entry name" value="EDEM1/2/3"/>
</dbReference>
<evidence type="ECO:0000256" key="2">
    <source>
        <dbReference type="ARBA" id="ARBA00007658"/>
    </source>
</evidence>
<dbReference type="GO" id="GO:0016020">
    <property type="term" value="C:membrane"/>
    <property type="evidence" value="ECO:0007669"/>
    <property type="project" value="InterPro"/>
</dbReference>
<feature type="active site" description="Proton donor" evidence="5">
    <location>
        <position position="496"/>
    </location>
</feature>
<dbReference type="GO" id="GO:0036503">
    <property type="term" value="P:ERAD pathway"/>
    <property type="evidence" value="ECO:0007669"/>
    <property type="project" value="UniProtKB-ARBA"/>
</dbReference>
<dbReference type="GO" id="GO:0005975">
    <property type="term" value="P:carbohydrate metabolic process"/>
    <property type="evidence" value="ECO:0007669"/>
    <property type="project" value="InterPro"/>
</dbReference>
<dbReference type="InterPro" id="IPR036026">
    <property type="entry name" value="Seven-hairpin_glycosidases"/>
</dbReference>
<name>A0A1Y2I3N0_9FUNG</name>
<gene>
    <name evidence="9" type="ORF">BCR44DRAFT_1422905</name>
</gene>
<evidence type="ECO:0000256" key="7">
    <source>
        <dbReference type="RuleBase" id="RU361193"/>
    </source>
</evidence>